<keyword evidence="2" id="KW-1185">Reference proteome</keyword>
<feature type="compositionally biased region" description="Basic and acidic residues" evidence="1">
    <location>
        <begin position="101"/>
        <end position="115"/>
    </location>
</feature>
<feature type="compositionally biased region" description="Polar residues" evidence="1">
    <location>
        <begin position="14"/>
        <end position="24"/>
    </location>
</feature>
<feature type="compositionally biased region" description="Acidic residues" evidence="1">
    <location>
        <begin position="176"/>
        <end position="187"/>
    </location>
</feature>
<organism evidence="2 3">
    <name type="scientific">Aplysia californica</name>
    <name type="common">California sea hare</name>
    <dbReference type="NCBI Taxonomy" id="6500"/>
    <lineage>
        <taxon>Eukaryota</taxon>
        <taxon>Metazoa</taxon>
        <taxon>Spiralia</taxon>
        <taxon>Lophotrochozoa</taxon>
        <taxon>Mollusca</taxon>
        <taxon>Gastropoda</taxon>
        <taxon>Heterobranchia</taxon>
        <taxon>Euthyneura</taxon>
        <taxon>Tectipleura</taxon>
        <taxon>Aplysiida</taxon>
        <taxon>Aplysioidea</taxon>
        <taxon>Aplysiidae</taxon>
        <taxon>Aplysia</taxon>
    </lineage>
</organism>
<accession>A0ABM1ACK2</accession>
<proteinExistence type="predicted"/>
<evidence type="ECO:0000313" key="2">
    <source>
        <dbReference type="Proteomes" id="UP000694888"/>
    </source>
</evidence>
<evidence type="ECO:0000256" key="1">
    <source>
        <dbReference type="SAM" id="MobiDB-lite"/>
    </source>
</evidence>
<name>A0ABM1ACK2_APLCA</name>
<feature type="compositionally biased region" description="Basic and acidic residues" evidence="1">
    <location>
        <begin position="143"/>
        <end position="155"/>
    </location>
</feature>
<feature type="region of interest" description="Disordered" evidence="1">
    <location>
        <begin position="101"/>
        <end position="155"/>
    </location>
</feature>
<evidence type="ECO:0000313" key="3">
    <source>
        <dbReference type="RefSeq" id="XP_012945113.1"/>
    </source>
</evidence>
<feature type="region of interest" description="Disordered" evidence="1">
    <location>
        <begin position="169"/>
        <end position="205"/>
    </location>
</feature>
<gene>
    <name evidence="3" type="primary">LOC101861168</name>
</gene>
<dbReference type="GeneID" id="101861168"/>
<sequence length="205" mass="23280">MEVVIGPYIMEETASCSSGYNSDTEPQEAEHQESEITQEDDDVDADPQQVDLDIFTYDQWQLSLCQNDRQQQVQRSHHYLREPVHFPPTFHQLLPRTSYERQRSEVGVIDRDKKGPNTLLSLKSQVPKPGDPAGRRRSSLLSESRHTGGIRRESKAKQHIYQMLAGAVAAPLTSLSDEEEEEEEDREESLAEHTSLSSPPTLPQL</sequence>
<feature type="region of interest" description="Disordered" evidence="1">
    <location>
        <begin position="1"/>
        <end position="44"/>
    </location>
</feature>
<dbReference type="Proteomes" id="UP000694888">
    <property type="component" value="Unplaced"/>
</dbReference>
<reference evidence="3" key="1">
    <citation type="submission" date="2025-08" db="UniProtKB">
        <authorList>
            <consortium name="RefSeq"/>
        </authorList>
    </citation>
    <scope>IDENTIFICATION</scope>
</reference>
<dbReference type="RefSeq" id="XP_012945113.1">
    <property type="nucleotide sequence ID" value="XM_013089659.2"/>
</dbReference>
<protein>
    <submittedName>
        <fullName evidence="3">Uncharacterized protein LOC101861168</fullName>
    </submittedName>
</protein>